<comment type="caution">
    <text evidence="1">The sequence shown here is derived from an EMBL/GenBank/DDBJ whole genome shotgun (WGS) entry which is preliminary data.</text>
</comment>
<dbReference type="Pfam" id="PF04749">
    <property type="entry name" value="PLAC8"/>
    <property type="match status" value="1"/>
</dbReference>
<evidence type="ECO:0000313" key="2">
    <source>
        <dbReference type="Proteomes" id="UP000634136"/>
    </source>
</evidence>
<dbReference type="InterPro" id="IPR006461">
    <property type="entry name" value="PLAC_motif_containing"/>
</dbReference>
<protein>
    <submittedName>
        <fullName evidence="1">Protein PLANT CADMIUM RESISTANCE 2-like</fullName>
    </submittedName>
</protein>
<evidence type="ECO:0000313" key="1">
    <source>
        <dbReference type="EMBL" id="KAF7826001.1"/>
    </source>
</evidence>
<gene>
    <name evidence="1" type="ORF">G2W53_017165</name>
</gene>
<name>A0A834TSA2_9FABA</name>
<proteinExistence type="predicted"/>
<dbReference type="AlphaFoldDB" id="A0A834TSA2"/>
<organism evidence="1 2">
    <name type="scientific">Senna tora</name>
    <dbReference type="NCBI Taxonomy" id="362788"/>
    <lineage>
        <taxon>Eukaryota</taxon>
        <taxon>Viridiplantae</taxon>
        <taxon>Streptophyta</taxon>
        <taxon>Embryophyta</taxon>
        <taxon>Tracheophyta</taxon>
        <taxon>Spermatophyta</taxon>
        <taxon>Magnoliopsida</taxon>
        <taxon>eudicotyledons</taxon>
        <taxon>Gunneridae</taxon>
        <taxon>Pentapetalae</taxon>
        <taxon>rosids</taxon>
        <taxon>fabids</taxon>
        <taxon>Fabales</taxon>
        <taxon>Fabaceae</taxon>
        <taxon>Caesalpinioideae</taxon>
        <taxon>Cassia clade</taxon>
        <taxon>Senna</taxon>
    </lineage>
</organism>
<sequence length="66" mass="7842">MYSCMYRSKMRKLYMLQNTPCDDCLLHWCCECCALCQEYRELQNRGFDMLIAMTSMAPTVESGMHR</sequence>
<dbReference type="PANTHER" id="PTHR15907">
    <property type="entry name" value="DUF614 FAMILY PROTEIN-RELATED"/>
    <property type="match status" value="1"/>
</dbReference>
<dbReference type="OrthoDB" id="1045822at2759"/>
<dbReference type="NCBIfam" id="TIGR01571">
    <property type="entry name" value="A_thal_Cys_rich"/>
    <property type="match status" value="1"/>
</dbReference>
<reference evidence="1" key="1">
    <citation type="submission" date="2020-09" db="EMBL/GenBank/DDBJ databases">
        <title>Genome-Enabled Discovery of Anthraquinone Biosynthesis in Senna tora.</title>
        <authorList>
            <person name="Kang S.-H."/>
            <person name="Pandey R.P."/>
            <person name="Lee C.-M."/>
            <person name="Sim J.-S."/>
            <person name="Jeong J.-T."/>
            <person name="Choi B.-S."/>
            <person name="Jung M."/>
            <person name="Ginzburg D."/>
            <person name="Zhao K."/>
            <person name="Won S.Y."/>
            <person name="Oh T.-J."/>
            <person name="Yu Y."/>
            <person name="Kim N.-H."/>
            <person name="Lee O.R."/>
            <person name="Lee T.-H."/>
            <person name="Bashyal P."/>
            <person name="Kim T.-S."/>
            <person name="Lee W.-H."/>
            <person name="Kawkins C."/>
            <person name="Kim C.-K."/>
            <person name="Kim J.S."/>
            <person name="Ahn B.O."/>
            <person name="Rhee S.Y."/>
            <person name="Sohng J.K."/>
        </authorList>
    </citation>
    <scope>NUCLEOTIDE SEQUENCE</scope>
    <source>
        <tissue evidence="1">Leaf</tissue>
    </source>
</reference>
<keyword evidence="2" id="KW-1185">Reference proteome</keyword>
<dbReference type="EMBL" id="JAAIUW010000006">
    <property type="protein sequence ID" value="KAF7826001.1"/>
    <property type="molecule type" value="Genomic_DNA"/>
</dbReference>
<accession>A0A834TSA2</accession>
<dbReference type="Proteomes" id="UP000634136">
    <property type="component" value="Unassembled WGS sequence"/>
</dbReference>